<dbReference type="SMART" id="SM00338">
    <property type="entry name" value="BRLZ"/>
    <property type="match status" value="1"/>
</dbReference>
<evidence type="ECO:0000256" key="4">
    <source>
        <dbReference type="ARBA" id="ARBA00023163"/>
    </source>
</evidence>
<dbReference type="PANTHER" id="PTHR45996:SF3">
    <property type="entry name" value="CREB-H TRANSCRIPTION FACTOR HOMOLOG LET-607"/>
    <property type="match status" value="1"/>
</dbReference>
<proteinExistence type="predicted"/>
<dbReference type="InterPro" id="IPR051381">
    <property type="entry name" value="CREB_ATF_subfamily"/>
</dbReference>
<keyword evidence="6" id="KW-0175">Coiled coil</keyword>
<evidence type="ECO:0000313" key="8">
    <source>
        <dbReference type="EMBL" id="CAH1979977.1"/>
    </source>
</evidence>
<keyword evidence="9" id="KW-1185">Reference proteome</keyword>
<sequence length="524" mass="59296">MDTMDVSLNYDESDLMSSEFFDSVLSLENNMEDGFLSALEDDINLSSDTSSHMDEVLSPQSFYSESDKNSLSSTDYVDLDDSANVHNIDNFDDPLLMSLLESLPETKPEVISVPAPVEKQPTKILIQNPNNKKFIAKPIVDTTQLKTGPLKVKPQILKVQPVLNNGRPVLLPLSLKSIKILNASPVNLTALSNIRKRKIKVVSSGSESEVTSSTNQYPPLILTHEEKKLLEKEGIQLPTHHPLTKNEERELKRIRRKIRNKISAQDSRKRKKEYVDNLEDRVKRGSEENKNLLQRVRALQRQNKTLIAHVNKLQAMIKNSTTTKATPSTCLMVVLLSALLVSLPNMKLFNDKNSLSTEQEQVAVRRSLLSSPQATEDDTVNMEEFLIFKDEDDYNRAKLAEELDIENSTDKEFTKMIEEMEKKYGGLLSENNSSNVGLFGKVVEAVRGFLERDKPEMFVNSDYGGLNKKGFIEPEIDEYLPNEDLPFKRMKYITEDVNESLHSNDRLVSATVDTNTLGMNTKDQ</sequence>
<dbReference type="CDD" id="cd14689">
    <property type="entry name" value="bZIP_CREB3"/>
    <property type="match status" value="1"/>
</dbReference>
<evidence type="ECO:0000259" key="7">
    <source>
        <dbReference type="PROSITE" id="PS50217"/>
    </source>
</evidence>
<dbReference type="EMBL" id="CAKOFQ010006888">
    <property type="protein sequence ID" value="CAH1979977.1"/>
    <property type="molecule type" value="Genomic_DNA"/>
</dbReference>
<comment type="caution">
    <text evidence="8">The sequence shown here is derived from an EMBL/GenBank/DDBJ whole genome shotgun (WGS) entry which is preliminary data.</text>
</comment>
<evidence type="ECO:0000256" key="3">
    <source>
        <dbReference type="ARBA" id="ARBA00023125"/>
    </source>
</evidence>
<comment type="subcellular location">
    <subcellularLocation>
        <location evidence="1">Endoplasmic reticulum membrane</location>
        <topology evidence="1">Single-pass type II membrane protein</topology>
    </subcellularLocation>
</comment>
<evidence type="ECO:0000256" key="5">
    <source>
        <dbReference type="ARBA" id="ARBA00023242"/>
    </source>
</evidence>
<dbReference type="GO" id="GO:0005789">
    <property type="term" value="C:endoplasmic reticulum membrane"/>
    <property type="evidence" value="ECO:0007669"/>
    <property type="project" value="UniProtKB-SubCell"/>
</dbReference>
<dbReference type="OrthoDB" id="674948at2759"/>
<gene>
    <name evidence="8" type="ORF">ACAOBT_LOCUS13741</name>
</gene>
<keyword evidence="3" id="KW-0238">DNA-binding</keyword>
<dbReference type="PROSITE" id="PS50217">
    <property type="entry name" value="BZIP"/>
    <property type="match status" value="1"/>
</dbReference>
<evidence type="ECO:0000256" key="6">
    <source>
        <dbReference type="SAM" id="Coils"/>
    </source>
</evidence>
<dbReference type="Pfam" id="PF00170">
    <property type="entry name" value="bZIP_1"/>
    <property type="match status" value="1"/>
</dbReference>
<dbReference type="SUPFAM" id="SSF57959">
    <property type="entry name" value="Leucine zipper domain"/>
    <property type="match status" value="1"/>
</dbReference>
<dbReference type="InterPro" id="IPR004827">
    <property type="entry name" value="bZIP"/>
</dbReference>
<name>A0A9P0PBV8_ACAOB</name>
<dbReference type="GO" id="GO:0000981">
    <property type="term" value="F:DNA-binding transcription factor activity, RNA polymerase II-specific"/>
    <property type="evidence" value="ECO:0007669"/>
    <property type="project" value="TreeGrafter"/>
</dbReference>
<dbReference type="Proteomes" id="UP001152888">
    <property type="component" value="Unassembled WGS sequence"/>
</dbReference>
<reference evidence="8" key="1">
    <citation type="submission" date="2022-03" db="EMBL/GenBank/DDBJ databases">
        <authorList>
            <person name="Sayadi A."/>
        </authorList>
    </citation>
    <scope>NUCLEOTIDE SEQUENCE</scope>
</reference>
<keyword evidence="4" id="KW-0804">Transcription</keyword>
<evidence type="ECO:0000313" key="9">
    <source>
        <dbReference type="Proteomes" id="UP001152888"/>
    </source>
</evidence>
<organism evidence="8 9">
    <name type="scientific">Acanthoscelides obtectus</name>
    <name type="common">Bean weevil</name>
    <name type="synonym">Bruchus obtectus</name>
    <dbReference type="NCBI Taxonomy" id="200917"/>
    <lineage>
        <taxon>Eukaryota</taxon>
        <taxon>Metazoa</taxon>
        <taxon>Ecdysozoa</taxon>
        <taxon>Arthropoda</taxon>
        <taxon>Hexapoda</taxon>
        <taxon>Insecta</taxon>
        <taxon>Pterygota</taxon>
        <taxon>Neoptera</taxon>
        <taxon>Endopterygota</taxon>
        <taxon>Coleoptera</taxon>
        <taxon>Polyphaga</taxon>
        <taxon>Cucujiformia</taxon>
        <taxon>Chrysomeloidea</taxon>
        <taxon>Chrysomelidae</taxon>
        <taxon>Bruchinae</taxon>
        <taxon>Bruchini</taxon>
        <taxon>Acanthoscelides</taxon>
    </lineage>
</organism>
<dbReference type="PANTHER" id="PTHR45996">
    <property type="entry name" value="AGAP001464-PB"/>
    <property type="match status" value="1"/>
</dbReference>
<dbReference type="AlphaFoldDB" id="A0A9P0PBV8"/>
<dbReference type="InterPro" id="IPR046347">
    <property type="entry name" value="bZIP_sf"/>
</dbReference>
<dbReference type="Gene3D" id="1.20.5.170">
    <property type="match status" value="1"/>
</dbReference>
<dbReference type="GO" id="GO:0005634">
    <property type="term" value="C:nucleus"/>
    <property type="evidence" value="ECO:0007669"/>
    <property type="project" value="TreeGrafter"/>
</dbReference>
<evidence type="ECO:0000256" key="2">
    <source>
        <dbReference type="ARBA" id="ARBA00023015"/>
    </source>
</evidence>
<accession>A0A9P0PBV8</accession>
<dbReference type="GO" id="GO:0000978">
    <property type="term" value="F:RNA polymerase II cis-regulatory region sequence-specific DNA binding"/>
    <property type="evidence" value="ECO:0007669"/>
    <property type="project" value="TreeGrafter"/>
</dbReference>
<feature type="domain" description="BZIP" evidence="7">
    <location>
        <begin position="250"/>
        <end position="313"/>
    </location>
</feature>
<keyword evidence="5" id="KW-0539">Nucleus</keyword>
<protein>
    <recommendedName>
        <fullName evidence="7">BZIP domain-containing protein</fullName>
    </recommendedName>
</protein>
<keyword evidence="2" id="KW-0805">Transcription regulation</keyword>
<feature type="coiled-coil region" evidence="6">
    <location>
        <begin position="275"/>
        <end position="316"/>
    </location>
</feature>
<evidence type="ECO:0000256" key="1">
    <source>
        <dbReference type="ARBA" id="ARBA00004648"/>
    </source>
</evidence>